<sequence>MRERAVTAGRPAAPRYGTGTLADLAASLLAAVGVPGAANALDLPERPRACLLLIDGLGWELLRAHEADAPFLASLAAEGRVLSAGFPATTATSLASLGTGLPPGEHGLVGIQFAVPGVEGLLQCLRWRAEDADPAVVQPRPTVYERAAAAGVSTGYVASGAYRGSGLSLATARGADYVPGDSLGQLVAEAGRVLAGADRAYVTVYHSDLDSTGHRFGAGSPHWRHQLRFADLLAERLADVLPPGTSMYVTADHGMVNPTRHVDADRVPALCEGVAELGGEPRARHVYALPGAAADVLAAWRETLAGEAWVVTREEAVDAGWFGPVAPQVLPRVGDVVAVPNADLAIVARETEPLMSSLVGMHGSLTPAEQLVPLLAVHRE</sequence>
<keyword evidence="2" id="KW-1185">Reference proteome</keyword>
<dbReference type="PANTHER" id="PTHR10151:SF120">
    <property type="entry name" value="BIS(5'-ADENOSYL)-TRIPHOSPHATASE"/>
    <property type="match status" value="1"/>
</dbReference>
<proteinExistence type="predicted"/>
<comment type="caution">
    <text evidence="1">The sequence shown here is derived from an EMBL/GenBank/DDBJ whole genome shotgun (WGS) entry which is preliminary data.</text>
</comment>
<dbReference type="PANTHER" id="PTHR10151">
    <property type="entry name" value="ECTONUCLEOTIDE PYROPHOSPHATASE/PHOSPHODIESTERASE"/>
    <property type="match status" value="1"/>
</dbReference>
<dbReference type="Pfam" id="PF01663">
    <property type="entry name" value="Phosphodiest"/>
    <property type="match status" value="1"/>
</dbReference>
<dbReference type="EMBL" id="BAABDO010000046">
    <property type="protein sequence ID" value="GAA4143426.1"/>
    <property type="molecule type" value="Genomic_DNA"/>
</dbReference>
<gene>
    <name evidence="1" type="ORF">GCM10022416_33410</name>
</gene>
<reference evidence="2" key="1">
    <citation type="journal article" date="2019" name="Int. J. Syst. Evol. Microbiol.">
        <title>The Global Catalogue of Microorganisms (GCM) 10K type strain sequencing project: providing services to taxonomists for standard genome sequencing and annotation.</title>
        <authorList>
            <consortium name="The Broad Institute Genomics Platform"/>
            <consortium name="The Broad Institute Genome Sequencing Center for Infectious Disease"/>
            <person name="Wu L."/>
            <person name="Ma J."/>
        </authorList>
    </citation>
    <scope>NUCLEOTIDE SEQUENCE [LARGE SCALE GENOMIC DNA]</scope>
    <source>
        <strain evidence="2">JCM 17316</strain>
    </source>
</reference>
<dbReference type="InterPro" id="IPR002591">
    <property type="entry name" value="Phosphodiest/P_Trfase"/>
</dbReference>
<protein>
    <submittedName>
        <fullName evidence="1">Alkaline phosphatase family protein</fullName>
    </submittedName>
</protein>
<dbReference type="Gene3D" id="3.40.720.10">
    <property type="entry name" value="Alkaline Phosphatase, subunit A"/>
    <property type="match status" value="1"/>
</dbReference>
<dbReference type="RefSeq" id="WP_378269650.1">
    <property type="nucleotide sequence ID" value="NZ_JBHTFR010000001.1"/>
</dbReference>
<name>A0ABP7YY59_9ACTN</name>
<organism evidence="1 2">
    <name type="scientific">Actinomadura keratinilytica</name>
    <dbReference type="NCBI Taxonomy" id="547461"/>
    <lineage>
        <taxon>Bacteria</taxon>
        <taxon>Bacillati</taxon>
        <taxon>Actinomycetota</taxon>
        <taxon>Actinomycetes</taxon>
        <taxon>Streptosporangiales</taxon>
        <taxon>Thermomonosporaceae</taxon>
        <taxon>Actinomadura</taxon>
    </lineage>
</organism>
<dbReference type="SUPFAM" id="SSF53649">
    <property type="entry name" value="Alkaline phosphatase-like"/>
    <property type="match status" value="1"/>
</dbReference>
<dbReference type="Proteomes" id="UP001500266">
    <property type="component" value="Unassembled WGS sequence"/>
</dbReference>
<evidence type="ECO:0000313" key="2">
    <source>
        <dbReference type="Proteomes" id="UP001500266"/>
    </source>
</evidence>
<dbReference type="InterPro" id="IPR017850">
    <property type="entry name" value="Alkaline_phosphatase_core_sf"/>
</dbReference>
<evidence type="ECO:0000313" key="1">
    <source>
        <dbReference type="EMBL" id="GAA4143426.1"/>
    </source>
</evidence>
<accession>A0ABP7YY59</accession>